<evidence type="ECO:0000256" key="3">
    <source>
        <dbReference type="ARBA" id="ARBA00023012"/>
    </source>
</evidence>
<evidence type="ECO:0000313" key="8">
    <source>
        <dbReference type="EMBL" id="MBW4661593.1"/>
    </source>
</evidence>
<gene>
    <name evidence="8" type="ORF">KME15_23230</name>
</gene>
<proteinExistence type="predicted"/>
<reference evidence="8" key="2">
    <citation type="journal article" date="2022" name="Microbiol. Resour. Announc.">
        <title>Metagenome Sequencing to Explore Phylogenomics of Terrestrial Cyanobacteria.</title>
        <authorList>
            <person name="Ward R.D."/>
            <person name="Stajich J.E."/>
            <person name="Johansen J.R."/>
            <person name="Huntemann M."/>
            <person name="Clum A."/>
            <person name="Foster B."/>
            <person name="Foster B."/>
            <person name="Roux S."/>
            <person name="Palaniappan K."/>
            <person name="Varghese N."/>
            <person name="Mukherjee S."/>
            <person name="Reddy T.B.K."/>
            <person name="Daum C."/>
            <person name="Copeland A."/>
            <person name="Chen I.A."/>
            <person name="Ivanova N.N."/>
            <person name="Kyrpides N.C."/>
            <person name="Shapiro N."/>
            <person name="Eloe-Fadrosh E.A."/>
            <person name="Pietrasiak N."/>
        </authorList>
    </citation>
    <scope>NUCLEOTIDE SEQUENCE</scope>
    <source>
        <strain evidence="8">UHER 2000/2452</strain>
    </source>
</reference>
<dbReference type="Pfam" id="PF08447">
    <property type="entry name" value="PAS_3"/>
    <property type="match status" value="1"/>
</dbReference>
<dbReference type="InterPro" id="IPR035965">
    <property type="entry name" value="PAS-like_dom_sf"/>
</dbReference>
<dbReference type="Gene3D" id="3.30.450.40">
    <property type="match status" value="2"/>
</dbReference>
<evidence type="ECO:0000256" key="1">
    <source>
        <dbReference type="ARBA" id="ARBA00022679"/>
    </source>
</evidence>
<dbReference type="CDD" id="cd16917">
    <property type="entry name" value="HATPase_UhpB-NarQ-NarX-like"/>
    <property type="match status" value="1"/>
</dbReference>
<dbReference type="PANTHER" id="PTHR24421">
    <property type="entry name" value="NITRATE/NITRITE SENSOR PROTEIN NARX-RELATED"/>
    <property type="match status" value="1"/>
</dbReference>
<protein>
    <submittedName>
        <fullName evidence="8">GAF domain-containing protein</fullName>
    </submittedName>
</protein>
<evidence type="ECO:0000259" key="5">
    <source>
        <dbReference type="PROSITE" id="PS50109"/>
    </source>
</evidence>
<dbReference type="InterPro" id="IPR050482">
    <property type="entry name" value="Sensor_HK_TwoCompSys"/>
</dbReference>
<dbReference type="InterPro" id="IPR036890">
    <property type="entry name" value="HATPase_C_sf"/>
</dbReference>
<dbReference type="SMART" id="SM00065">
    <property type="entry name" value="GAF"/>
    <property type="match status" value="2"/>
</dbReference>
<dbReference type="InterPro" id="IPR001610">
    <property type="entry name" value="PAC"/>
</dbReference>
<feature type="region of interest" description="Disordered" evidence="4">
    <location>
        <begin position="1"/>
        <end position="22"/>
    </location>
</feature>
<dbReference type="PROSITE" id="PS50113">
    <property type="entry name" value="PAC"/>
    <property type="match status" value="1"/>
</dbReference>
<name>A0A951QI15_9CYAN</name>
<evidence type="ECO:0000256" key="4">
    <source>
        <dbReference type="SAM" id="MobiDB-lite"/>
    </source>
</evidence>
<dbReference type="Gene3D" id="3.30.450.20">
    <property type="entry name" value="PAS domain"/>
    <property type="match status" value="1"/>
</dbReference>
<dbReference type="InterPro" id="IPR013655">
    <property type="entry name" value="PAS_fold_3"/>
</dbReference>
<dbReference type="SUPFAM" id="SSF55781">
    <property type="entry name" value="GAF domain-like"/>
    <property type="match status" value="2"/>
</dbReference>
<feature type="domain" description="Histidine kinase" evidence="5">
    <location>
        <begin position="637"/>
        <end position="723"/>
    </location>
</feature>
<dbReference type="SUPFAM" id="SSF55785">
    <property type="entry name" value="PYP-like sensor domain (PAS domain)"/>
    <property type="match status" value="1"/>
</dbReference>
<dbReference type="GO" id="GO:0016020">
    <property type="term" value="C:membrane"/>
    <property type="evidence" value="ECO:0007669"/>
    <property type="project" value="InterPro"/>
</dbReference>
<dbReference type="InterPro" id="IPR000700">
    <property type="entry name" value="PAS-assoc_C"/>
</dbReference>
<evidence type="ECO:0000256" key="2">
    <source>
        <dbReference type="ARBA" id="ARBA00022777"/>
    </source>
</evidence>
<dbReference type="AlphaFoldDB" id="A0A951QI15"/>
<dbReference type="InterPro" id="IPR005467">
    <property type="entry name" value="His_kinase_dom"/>
</dbReference>
<accession>A0A951QI15</accession>
<feature type="domain" description="PAS" evidence="6">
    <location>
        <begin position="23"/>
        <end position="93"/>
    </location>
</feature>
<keyword evidence="1" id="KW-0808">Transferase</keyword>
<dbReference type="SMART" id="SM00091">
    <property type="entry name" value="PAS"/>
    <property type="match status" value="1"/>
</dbReference>
<dbReference type="GO" id="GO:0000155">
    <property type="term" value="F:phosphorelay sensor kinase activity"/>
    <property type="evidence" value="ECO:0007669"/>
    <property type="project" value="InterPro"/>
</dbReference>
<dbReference type="Pfam" id="PF13185">
    <property type="entry name" value="GAF_2"/>
    <property type="match status" value="2"/>
</dbReference>
<dbReference type="Gene3D" id="1.20.5.1930">
    <property type="match status" value="1"/>
</dbReference>
<evidence type="ECO:0000313" key="9">
    <source>
        <dbReference type="Proteomes" id="UP000757435"/>
    </source>
</evidence>
<dbReference type="GO" id="GO:0046983">
    <property type="term" value="F:protein dimerization activity"/>
    <property type="evidence" value="ECO:0007669"/>
    <property type="project" value="InterPro"/>
</dbReference>
<dbReference type="InterPro" id="IPR029016">
    <property type="entry name" value="GAF-like_dom_sf"/>
</dbReference>
<reference evidence="8" key="1">
    <citation type="submission" date="2021-05" db="EMBL/GenBank/DDBJ databases">
        <authorList>
            <person name="Pietrasiak N."/>
            <person name="Ward R."/>
            <person name="Stajich J.E."/>
            <person name="Kurbessoian T."/>
        </authorList>
    </citation>
    <scope>NUCLEOTIDE SEQUENCE</scope>
    <source>
        <strain evidence="8">UHER 2000/2452</strain>
    </source>
</reference>
<dbReference type="Pfam" id="PF02518">
    <property type="entry name" value="HATPase_c"/>
    <property type="match status" value="1"/>
</dbReference>
<dbReference type="PROSITE" id="PS50109">
    <property type="entry name" value="HIS_KIN"/>
    <property type="match status" value="1"/>
</dbReference>
<feature type="domain" description="PAC" evidence="7">
    <location>
        <begin position="96"/>
        <end position="148"/>
    </location>
</feature>
<dbReference type="PANTHER" id="PTHR24421:SF62">
    <property type="entry name" value="SENSORY TRANSDUCTION HISTIDINE KINASE"/>
    <property type="match status" value="1"/>
</dbReference>
<dbReference type="FunFam" id="3.30.450.20:FF:000099">
    <property type="entry name" value="Sensory box sensor histidine kinase"/>
    <property type="match status" value="1"/>
</dbReference>
<dbReference type="Gene3D" id="3.30.565.10">
    <property type="entry name" value="Histidine kinase-like ATPase, C-terminal domain"/>
    <property type="match status" value="1"/>
</dbReference>
<dbReference type="Pfam" id="PF07730">
    <property type="entry name" value="HisKA_3"/>
    <property type="match status" value="1"/>
</dbReference>
<comment type="caution">
    <text evidence="8">The sequence shown here is derived from an EMBL/GenBank/DDBJ whole genome shotgun (WGS) entry which is preliminary data.</text>
</comment>
<dbReference type="InterPro" id="IPR003018">
    <property type="entry name" value="GAF"/>
</dbReference>
<dbReference type="Proteomes" id="UP000757435">
    <property type="component" value="Unassembled WGS sequence"/>
</dbReference>
<dbReference type="SUPFAM" id="SSF55874">
    <property type="entry name" value="ATPase domain of HSP90 chaperone/DNA topoisomerase II/histidine kinase"/>
    <property type="match status" value="1"/>
</dbReference>
<evidence type="ECO:0000259" key="6">
    <source>
        <dbReference type="PROSITE" id="PS50112"/>
    </source>
</evidence>
<dbReference type="InterPro" id="IPR000014">
    <property type="entry name" value="PAS"/>
</dbReference>
<dbReference type="PROSITE" id="PS50112">
    <property type="entry name" value="PAS"/>
    <property type="match status" value="1"/>
</dbReference>
<dbReference type="InterPro" id="IPR003594">
    <property type="entry name" value="HATPase_dom"/>
</dbReference>
<feature type="compositionally biased region" description="Basic and acidic residues" evidence="4">
    <location>
        <begin position="1"/>
        <end position="12"/>
    </location>
</feature>
<dbReference type="EMBL" id="JAHHHD010000040">
    <property type="protein sequence ID" value="MBW4661593.1"/>
    <property type="molecule type" value="Genomic_DNA"/>
</dbReference>
<dbReference type="InterPro" id="IPR011712">
    <property type="entry name" value="Sig_transdc_His_kin_sub3_dim/P"/>
</dbReference>
<keyword evidence="2" id="KW-0418">Kinase</keyword>
<dbReference type="SMART" id="SM00086">
    <property type="entry name" value="PAC"/>
    <property type="match status" value="1"/>
</dbReference>
<dbReference type="NCBIfam" id="TIGR00229">
    <property type="entry name" value="sensory_box"/>
    <property type="match status" value="1"/>
</dbReference>
<keyword evidence="3" id="KW-0902">Two-component regulatory system</keyword>
<sequence length="723" mass="80612">MSTPTTRHENHQHPAGLSNSPSVEDSFRIAVDSIPELVWTSRSDGHIDFLNQRWREYTGLNLEEASGWGWQQAVLPQDLVRLLTYWNSILASGEPGETEARLRRHDGDYRWFLFRAIPLRDAAGAVLKWYGTNTDIEDRKRAEALLAGEKQIFEMIAKSQPLCRTLDALCHLVGELSPGSLCSILLLDWDEYRFRHGAAPTLPDSYNRAMDGRVFEFSSGACARAARQGEQVIVPDIAADPLWEELPDLPLSHGLKACWSSPVFAQDGKVIGVFATYSRTPCLPTAHQLHLIDQLTDITSIAIERDRAASALQASEHLARGQLSALTHTLAELSQETQPEKLLEHVLHTINRQLGAHGLGVWEMVETIGRVQLLANYEDETFHLATPEQAKMTQPMGPPEHHPIWTVFFKSGEHCVLGDLEADPPRVKLHTPSDQPWHPWMGESVDNPEVREIIARIVQKGIVATLCVPILIAGKVLGLISIRFRGKRSFHFQEIELARALAHQAMLAIQIIRLTAQSRDAAVMEERNRLARDIHDTLAQGFTGIIVQLDAAEDATAKGMRLESDAHVARASELARDSLGEARRSVRALRPLALEDKTLPDALETLFLKMTVGTSLQLNFSVHGASRKLPPEWEENLLRIGQEVLHNALRHSEATRFDAAIAFTPDGFFLELSDDGRGFNPNAIHDGFGLIGIQERVERMTGKLLIRSALGEGTRVRIDLSFK</sequence>
<organism evidence="8 9">
    <name type="scientific">Drouetiella hepatica Uher 2000/2452</name>
    <dbReference type="NCBI Taxonomy" id="904376"/>
    <lineage>
        <taxon>Bacteria</taxon>
        <taxon>Bacillati</taxon>
        <taxon>Cyanobacteriota</taxon>
        <taxon>Cyanophyceae</taxon>
        <taxon>Oculatellales</taxon>
        <taxon>Oculatellaceae</taxon>
        <taxon>Drouetiella</taxon>
    </lineage>
</organism>
<evidence type="ECO:0000259" key="7">
    <source>
        <dbReference type="PROSITE" id="PS50113"/>
    </source>
</evidence>
<dbReference type="CDD" id="cd00130">
    <property type="entry name" value="PAS"/>
    <property type="match status" value="1"/>
</dbReference>